<keyword evidence="3" id="KW-1185">Reference proteome</keyword>
<evidence type="ECO:0000313" key="2">
    <source>
        <dbReference type="EMBL" id="NYI77659.1"/>
    </source>
</evidence>
<dbReference type="InterPro" id="IPR025833">
    <property type="entry name" value="GDYXXLXY"/>
</dbReference>
<organism evidence="2 3">
    <name type="scientific">Nocardioides panzhihuensis</name>
    <dbReference type="NCBI Taxonomy" id="860243"/>
    <lineage>
        <taxon>Bacteria</taxon>
        <taxon>Bacillati</taxon>
        <taxon>Actinomycetota</taxon>
        <taxon>Actinomycetes</taxon>
        <taxon>Propionibacteriales</taxon>
        <taxon>Nocardioidaceae</taxon>
        <taxon>Nocardioides</taxon>
    </lineage>
</organism>
<dbReference type="RefSeq" id="WP_179658120.1">
    <property type="nucleotide sequence ID" value="NZ_JACBZR010000001.1"/>
</dbReference>
<protein>
    <submittedName>
        <fullName evidence="2">Putative membrane-anchored protein</fullName>
    </submittedName>
</protein>
<accession>A0A7Z0IS44</accession>
<reference evidence="2 3" key="1">
    <citation type="submission" date="2020-07" db="EMBL/GenBank/DDBJ databases">
        <title>Sequencing the genomes of 1000 actinobacteria strains.</title>
        <authorList>
            <person name="Klenk H.-P."/>
        </authorList>
    </citation>
    <scope>NUCLEOTIDE SEQUENCE [LARGE SCALE GENOMIC DNA]</scope>
    <source>
        <strain evidence="2 3">DSM 26487</strain>
    </source>
</reference>
<evidence type="ECO:0000256" key="1">
    <source>
        <dbReference type="SAM" id="SignalP"/>
    </source>
</evidence>
<dbReference type="Pfam" id="PF14345">
    <property type="entry name" value="GDYXXLXY"/>
    <property type="match status" value="1"/>
</dbReference>
<gene>
    <name evidence="2" type="ORF">BJ988_002307</name>
</gene>
<evidence type="ECO:0000313" key="3">
    <source>
        <dbReference type="Proteomes" id="UP000564496"/>
    </source>
</evidence>
<feature type="chain" id="PRO_5030850257" evidence="1">
    <location>
        <begin position="24"/>
        <end position="153"/>
    </location>
</feature>
<keyword evidence="1" id="KW-0732">Signal</keyword>
<dbReference type="Proteomes" id="UP000564496">
    <property type="component" value="Unassembled WGS sequence"/>
</dbReference>
<dbReference type="EMBL" id="JACBZR010000001">
    <property type="protein sequence ID" value="NYI77659.1"/>
    <property type="molecule type" value="Genomic_DNA"/>
</dbReference>
<name>A0A7Z0IS44_9ACTN</name>
<feature type="signal peptide" evidence="1">
    <location>
        <begin position="1"/>
        <end position="23"/>
    </location>
</feature>
<comment type="caution">
    <text evidence="2">The sequence shown here is derived from an EMBL/GenBank/DDBJ whole genome shotgun (WGS) entry which is preliminary data.</text>
</comment>
<sequence length="153" mass="16428">MNARTKVMLVCFLNLGLVGLAVAGQLSARLTGDEIRLRVAPVDPIDPFRGAYVDLAYTDITERTTHETGDAYASLARRGQVWEATSVSVDPPAEGLFLKCHDDGSRLACGIESFFVPQDRAKEIEGDVGRGDAIAVVKVDSRGNAALVSVRTH</sequence>
<dbReference type="AlphaFoldDB" id="A0A7Z0IS44"/>
<proteinExistence type="predicted"/>